<dbReference type="PROSITE" id="PS51186">
    <property type="entry name" value="GNAT"/>
    <property type="match status" value="1"/>
</dbReference>
<dbReference type="PANTHER" id="PTHR43877:SF2">
    <property type="entry name" value="AMINOALKYLPHOSPHONATE N-ACETYLTRANSFERASE-RELATED"/>
    <property type="match status" value="1"/>
</dbReference>
<evidence type="ECO:0000256" key="1">
    <source>
        <dbReference type="ARBA" id="ARBA00022679"/>
    </source>
</evidence>
<dbReference type="AlphaFoldDB" id="A0A4Q2AJI4"/>
<evidence type="ECO:0000256" key="2">
    <source>
        <dbReference type="ARBA" id="ARBA00023315"/>
    </source>
</evidence>
<dbReference type="Pfam" id="PF13508">
    <property type="entry name" value="Acetyltransf_7"/>
    <property type="match status" value="1"/>
</dbReference>
<dbReference type="Proteomes" id="UP000289650">
    <property type="component" value="Unassembled WGS sequence"/>
</dbReference>
<dbReference type="CDD" id="cd04301">
    <property type="entry name" value="NAT_SF"/>
    <property type="match status" value="1"/>
</dbReference>
<gene>
    <name evidence="4" type="ORF">D1006_31905</name>
</gene>
<dbReference type="InterPro" id="IPR000182">
    <property type="entry name" value="GNAT_dom"/>
</dbReference>
<organism evidence="4 5">
    <name type="scientific">Burkholderia stabilis</name>
    <dbReference type="NCBI Taxonomy" id="95485"/>
    <lineage>
        <taxon>Bacteria</taxon>
        <taxon>Pseudomonadati</taxon>
        <taxon>Pseudomonadota</taxon>
        <taxon>Betaproteobacteria</taxon>
        <taxon>Burkholderiales</taxon>
        <taxon>Burkholderiaceae</taxon>
        <taxon>Burkholderia</taxon>
        <taxon>Burkholderia cepacia complex</taxon>
    </lineage>
</organism>
<evidence type="ECO:0000259" key="3">
    <source>
        <dbReference type="PROSITE" id="PS51186"/>
    </source>
</evidence>
<evidence type="ECO:0000313" key="4">
    <source>
        <dbReference type="EMBL" id="RXV69635.1"/>
    </source>
</evidence>
<evidence type="ECO:0000313" key="5">
    <source>
        <dbReference type="Proteomes" id="UP000289650"/>
    </source>
</evidence>
<dbReference type="EMBL" id="QWEX01000002">
    <property type="protein sequence ID" value="RXV69635.1"/>
    <property type="molecule type" value="Genomic_DNA"/>
</dbReference>
<keyword evidence="1 4" id="KW-0808">Transferase</keyword>
<dbReference type="GO" id="GO:0016747">
    <property type="term" value="F:acyltransferase activity, transferring groups other than amino-acyl groups"/>
    <property type="evidence" value="ECO:0007669"/>
    <property type="project" value="InterPro"/>
</dbReference>
<dbReference type="InterPro" id="IPR016181">
    <property type="entry name" value="Acyl_CoA_acyltransferase"/>
</dbReference>
<accession>A0A4Q2AJI4</accession>
<reference evidence="4 5" key="1">
    <citation type="submission" date="2018-08" db="EMBL/GenBank/DDBJ databases">
        <title>Mountain-cultivated ginseng endophyte, Burkholderia stabilis and its activity against ginseng root rot disease.</title>
        <authorList>
            <person name="Tapan Kumar M."/>
            <person name="Bae H."/>
            <person name="Shanmugam G."/>
            <person name="Jeon J."/>
        </authorList>
    </citation>
    <scope>NUCLEOTIDE SEQUENCE [LARGE SCALE GENOMIC DNA]</scope>
    <source>
        <strain evidence="4 5">EB159</strain>
    </source>
</reference>
<keyword evidence="2" id="KW-0012">Acyltransferase</keyword>
<dbReference type="Gene3D" id="3.40.630.30">
    <property type="match status" value="1"/>
</dbReference>
<name>A0A4Q2AJI4_9BURK</name>
<sequence>MAAVVAEDRAKPDGQQGVFEPTAGEWRHMTFAGRESTAIEQAAASDVEAIKAMVVAAYTKYIERIGKRPAPMNADYEAFAKSGDLYVLRVDGTTVGAIHVARADDSLSIGNLVVAPEWQGHGLGRMLIGFAEDMARSLTSPALTLYTNEMMHENIAHYTKIGFIETARRTVDGYNRVYFRKQLQE</sequence>
<dbReference type="SUPFAM" id="SSF55729">
    <property type="entry name" value="Acyl-CoA N-acyltransferases (Nat)"/>
    <property type="match status" value="1"/>
</dbReference>
<protein>
    <submittedName>
        <fullName evidence="4">N-acetyltransferase</fullName>
    </submittedName>
</protein>
<dbReference type="InterPro" id="IPR050832">
    <property type="entry name" value="Bact_Acetyltransf"/>
</dbReference>
<dbReference type="PANTHER" id="PTHR43877">
    <property type="entry name" value="AMINOALKYLPHOSPHONATE N-ACETYLTRANSFERASE-RELATED-RELATED"/>
    <property type="match status" value="1"/>
</dbReference>
<proteinExistence type="predicted"/>
<comment type="caution">
    <text evidence="4">The sequence shown here is derived from an EMBL/GenBank/DDBJ whole genome shotgun (WGS) entry which is preliminary data.</text>
</comment>
<feature type="domain" description="N-acetyltransferase" evidence="3">
    <location>
        <begin position="37"/>
        <end position="184"/>
    </location>
</feature>